<feature type="compositionally biased region" description="Low complexity" evidence="10">
    <location>
        <begin position="300"/>
        <end position="319"/>
    </location>
</feature>
<dbReference type="PANTHER" id="PTHR13589:SF15">
    <property type="entry name" value="CREB-REGULATED TRANSCRIPTION COACTIVATOR, ISOFORM B"/>
    <property type="match status" value="1"/>
</dbReference>
<evidence type="ECO:0000256" key="4">
    <source>
        <dbReference type="ARBA" id="ARBA00022490"/>
    </source>
</evidence>
<evidence type="ECO:0000256" key="2">
    <source>
        <dbReference type="ARBA" id="ARBA00004496"/>
    </source>
</evidence>
<evidence type="ECO:0000256" key="6">
    <source>
        <dbReference type="ARBA" id="ARBA00023015"/>
    </source>
</evidence>
<dbReference type="PhylomeDB" id="B4QNY1"/>
<dbReference type="PANTHER" id="PTHR13589">
    <property type="entry name" value="CREB-REGULATED TRANSCRIPTION COACTIVATOR"/>
    <property type="match status" value="1"/>
</dbReference>
<feature type="region of interest" description="Disordered" evidence="10">
    <location>
        <begin position="1"/>
        <end position="22"/>
    </location>
</feature>
<dbReference type="OMA" id="MSPHNQR"/>
<evidence type="ECO:0000313" key="13">
    <source>
        <dbReference type="Proteomes" id="UP000000304"/>
    </source>
</evidence>
<feature type="compositionally biased region" description="Basic residues" evidence="10">
    <location>
        <begin position="636"/>
        <end position="651"/>
    </location>
</feature>
<feature type="compositionally biased region" description="Polar residues" evidence="10">
    <location>
        <begin position="124"/>
        <end position="138"/>
    </location>
</feature>
<feature type="compositionally biased region" description="Polar residues" evidence="10">
    <location>
        <begin position="290"/>
        <end position="299"/>
    </location>
</feature>
<dbReference type="GO" id="GO:0042594">
    <property type="term" value="P:response to starvation"/>
    <property type="evidence" value="ECO:0007669"/>
    <property type="project" value="EnsemblMetazoa"/>
</dbReference>
<name>B4QNY1_DROSI</name>
<keyword evidence="9" id="KW-0539">Nucleus</keyword>
<dbReference type="GO" id="GO:0008140">
    <property type="term" value="F:cAMP response element binding protein binding"/>
    <property type="evidence" value="ECO:0007669"/>
    <property type="project" value="InterPro"/>
</dbReference>
<feature type="region of interest" description="Disordered" evidence="10">
    <location>
        <begin position="243"/>
        <end position="269"/>
    </location>
</feature>
<evidence type="ECO:0000256" key="5">
    <source>
        <dbReference type="ARBA" id="ARBA00022553"/>
    </source>
</evidence>
<feature type="compositionally biased region" description="Low complexity" evidence="10">
    <location>
        <begin position="560"/>
        <end position="590"/>
    </location>
</feature>
<keyword evidence="4" id="KW-0963">Cytoplasm</keyword>
<reference evidence="12 13" key="1">
    <citation type="journal article" date="2007" name="Nature">
        <title>Evolution of genes and genomes on the Drosophila phylogeny.</title>
        <authorList>
            <consortium name="Drosophila 12 Genomes Consortium"/>
            <person name="Clark A.G."/>
            <person name="Eisen M.B."/>
            <person name="Smith D.R."/>
            <person name="Bergman C.M."/>
            <person name="Oliver B."/>
            <person name="Markow T.A."/>
            <person name="Kaufman T.C."/>
            <person name="Kellis M."/>
            <person name="Gelbart W."/>
            <person name="Iyer V.N."/>
            <person name="Pollard D.A."/>
            <person name="Sackton T.B."/>
            <person name="Larracuente A.M."/>
            <person name="Singh N.D."/>
            <person name="Abad J.P."/>
            <person name="Abt D.N."/>
            <person name="Adryan B."/>
            <person name="Aguade M."/>
            <person name="Akashi H."/>
            <person name="Anderson W.W."/>
            <person name="Aquadro C.F."/>
            <person name="Ardell D.H."/>
            <person name="Arguello R."/>
            <person name="Artieri C.G."/>
            <person name="Barbash D.A."/>
            <person name="Barker D."/>
            <person name="Barsanti P."/>
            <person name="Batterham P."/>
            <person name="Batzoglou S."/>
            <person name="Begun D."/>
            <person name="Bhutkar A."/>
            <person name="Blanco E."/>
            <person name="Bosak S.A."/>
            <person name="Bradley R.K."/>
            <person name="Brand A.D."/>
            <person name="Brent M.R."/>
            <person name="Brooks A.N."/>
            <person name="Brown R.H."/>
            <person name="Butlin R.K."/>
            <person name="Caggese C."/>
            <person name="Calvi B.R."/>
            <person name="Bernardo de Carvalho A."/>
            <person name="Caspi A."/>
            <person name="Castrezana S."/>
            <person name="Celniker S.E."/>
            <person name="Chang J.L."/>
            <person name="Chapple C."/>
            <person name="Chatterji S."/>
            <person name="Chinwalla A."/>
            <person name="Civetta A."/>
            <person name="Clifton S.W."/>
            <person name="Comeron J.M."/>
            <person name="Costello J.C."/>
            <person name="Coyne J.A."/>
            <person name="Daub J."/>
            <person name="David R.G."/>
            <person name="Delcher A.L."/>
            <person name="Delehaunty K."/>
            <person name="Do C.B."/>
            <person name="Ebling H."/>
            <person name="Edwards K."/>
            <person name="Eickbush T."/>
            <person name="Evans J.D."/>
            <person name="Filipski A."/>
            <person name="Findeiss S."/>
            <person name="Freyhult E."/>
            <person name="Fulton L."/>
            <person name="Fulton R."/>
            <person name="Garcia A.C."/>
            <person name="Gardiner A."/>
            <person name="Garfield D.A."/>
            <person name="Garvin B.E."/>
            <person name="Gibson G."/>
            <person name="Gilbert D."/>
            <person name="Gnerre S."/>
            <person name="Godfrey J."/>
            <person name="Good R."/>
            <person name="Gotea V."/>
            <person name="Gravely B."/>
            <person name="Greenberg A.J."/>
            <person name="Griffiths-Jones S."/>
            <person name="Gross S."/>
            <person name="Guigo R."/>
            <person name="Gustafson E.A."/>
            <person name="Haerty W."/>
            <person name="Hahn M.W."/>
            <person name="Halligan D.L."/>
            <person name="Halpern A.L."/>
            <person name="Halter G.M."/>
            <person name="Han M.V."/>
            <person name="Heger A."/>
            <person name="Hillier L."/>
            <person name="Hinrichs A.S."/>
            <person name="Holmes I."/>
            <person name="Hoskins R.A."/>
            <person name="Hubisz M.J."/>
            <person name="Hultmark D."/>
            <person name="Huntley M.A."/>
            <person name="Jaffe D.B."/>
            <person name="Jagadeeshan S."/>
            <person name="Jeck W.R."/>
            <person name="Johnson J."/>
            <person name="Jones C.D."/>
            <person name="Jordan W.C."/>
            <person name="Karpen G.H."/>
            <person name="Kataoka E."/>
            <person name="Keightley P.D."/>
            <person name="Kheradpour P."/>
            <person name="Kirkness E.F."/>
            <person name="Koerich L.B."/>
            <person name="Kristiansen K."/>
            <person name="Kudrna D."/>
            <person name="Kulathinal R.J."/>
            <person name="Kumar S."/>
            <person name="Kwok R."/>
            <person name="Lander E."/>
            <person name="Langley C.H."/>
            <person name="Lapoint R."/>
            <person name="Lazzaro B.P."/>
            <person name="Lee S.J."/>
            <person name="Levesque L."/>
            <person name="Li R."/>
            <person name="Lin C.F."/>
            <person name="Lin M.F."/>
            <person name="Lindblad-Toh K."/>
            <person name="Llopart A."/>
            <person name="Long M."/>
            <person name="Low L."/>
            <person name="Lozovsky E."/>
            <person name="Lu J."/>
            <person name="Luo M."/>
            <person name="Machado C.A."/>
            <person name="Makalowski W."/>
            <person name="Marzo M."/>
            <person name="Matsuda M."/>
            <person name="Matzkin L."/>
            <person name="McAllister B."/>
            <person name="McBride C.S."/>
            <person name="McKernan B."/>
            <person name="McKernan K."/>
            <person name="Mendez-Lago M."/>
            <person name="Minx P."/>
            <person name="Mollenhauer M.U."/>
            <person name="Montooth K."/>
            <person name="Mount S.M."/>
            <person name="Mu X."/>
            <person name="Myers E."/>
            <person name="Negre B."/>
            <person name="Newfeld S."/>
            <person name="Nielsen R."/>
            <person name="Noor M.A."/>
            <person name="O'Grady P."/>
            <person name="Pachter L."/>
            <person name="Papaceit M."/>
            <person name="Parisi M.J."/>
            <person name="Parisi M."/>
            <person name="Parts L."/>
            <person name="Pedersen J.S."/>
            <person name="Pesole G."/>
            <person name="Phillippy A.M."/>
            <person name="Ponting C.P."/>
            <person name="Pop M."/>
            <person name="Porcelli D."/>
            <person name="Powell J.R."/>
            <person name="Prohaska S."/>
            <person name="Pruitt K."/>
            <person name="Puig M."/>
            <person name="Quesneville H."/>
            <person name="Ram K.R."/>
            <person name="Rand D."/>
            <person name="Rasmussen M.D."/>
            <person name="Reed L.K."/>
            <person name="Reenan R."/>
            <person name="Reily A."/>
            <person name="Remington K.A."/>
            <person name="Rieger T.T."/>
            <person name="Ritchie M.G."/>
            <person name="Robin C."/>
            <person name="Rogers Y.H."/>
            <person name="Rohde C."/>
            <person name="Rozas J."/>
            <person name="Rubenfield M.J."/>
            <person name="Ruiz A."/>
            <person name="Russo S."/>
            <person name="Salzberg S.L."/>
            <person name="Sanchez-Gracia A."/>
            <person name="Saranga D.J."/>
            <person name="Sato H."/>
            <person name="Schaeffer S.W."/>
            <person name="Schatz M.C."/>
            <person name="Schlenke T."/>
            <person name="Schwartz R."/>
            <person name="Segarra C."/>
            <person name="Singh R.S."/>
            <person name="Sirot L."/>
            <person name="Sirota M."/>
            <person name="Sisneros N.B."/>
            <person name="Smith C.D."/>
            <person name="Smith T.F."/>
            <person name="Spieth J."/>
            <person name="Stage D.E."/>
            <person name="Stark A."/>
            <person name="Stephan W."/>
            <person name="Strausberg R.L."/>
            <person name="Strempel S."/>
            <person name="Sturgill D."/>
            <person name="Sutton G."/>
            <person name="Sutton G.G."/>
            <person name="Tao W."/>
            <person name="Teichmann S."/>
            <person name="Tobari Y.N."/>
            <person name="Tomimura Y."/>
            <person name="Tsolas J.M."/>
            <person name="Valente V.L."/>
            <person name="Venter E."/>
            <person name="Venter J.C."/>
            <person name="Vicario S."/>
            <person name="Vieira F.G."/>
            <person name="Vilella A.J."/>
            <person name="Villasante A."/>
            <person name="Walenz B."/>
            <person name="Wang J."/>
            <person name="Wasserman M."/>
            <person name="Watts T."/>
            <person name="Wilson D."/>
            <person name="Wilson R.K."/>
            <person name="Wing R.A."/>
            <person name="Wolfner M.F."/>
            <person name="Wong A."/>
            <person name="Wong G.K."/>
            <person name="Wu C.I."/>
            <person name="Wu G."/>
            <person name="Yamamoto D."/>
            <person name="Yang H.P."/>
            <person name="Yang S.P."/>
            <person name="Yorke J.A."/>
            <person name="Yoshida K."/>
            <person name="Zdobnov E."/>
            <person name="Zhang P."/>
            <person name="Zhang Y."/>
            <person name="Zimin A.V."/>
            <person name="Baldwin J."/>
            <person name="Abdouelleil A."/>
            <person name="Abdulkadir J."/>
            <person name="Abebe A."/>
            <person name="Abera B."/>
            <person name="Abreu J."/>
            <person name="Acer S.C."/>
            <person name="Aftuck L."/>
            <person name="Alexander A."/>
            <person name="An P."/>
            <person name="Anderson E."/>
            <person name="Anderson S."/>
            <person name="Arachi H."/>
            <person name="Azer M."/>
            <person name="Bachantsang P."/>
            <person name="Barry A."/>
            <person name="Bayul T."/>
            <person name="Berlin A."/>
            <person name="Bessette D."/>
            <person name="Bloom T."/>
            <person name="Blye J."/>
            <person name="Boguslavskiy L."/>
            <person name="Bonnet C."/>
            <person name="Boukhgalter B."/>
            <person name="Bourzgui I."/>
            <person name="Brown A."/>
            <person name="Cahill P."/>
            <person name="Channer S."/>
            <person name="Cheshatsang Y."/>
            <person name="Chuda L."/>
            <person name="Citroen M."/>
            <person name="Collymore A."/>
            <person name="Cooke P."/>
            <person name="Costello M."/>
            <person name="D'Aco K."/>
            <person name="Daza R."/>
            <person name="De Haan G."/>
            <person name="DeGray S."/>
            <person name="DeMaso C."/>
            <person name="Dhargay N."/>
            <person name="Dooley K."/>
            <person name="Dooley E."/>
            <person name="Doricent M."/>
            <person name="Dorje P."/>
            <person name="Dorjee K."/>
            <person name="Dupes A."/>
            <person name="Elong R."/>
            <person name="Falk J."/>
            <person name="Farina A."/>
            <person name="Faro S."/>
            <person name="Ferguson D."/>
            <person name="Fisher S."/>
            <person name="Foley C.D."/>
            <person name="Franke A."/>
            <person name="Friedrich D."/>
            <person name="Gadbois L."/>
            <person name="Gearin G."/>
            <person name="Gearin C.R."/>
            <person name="Giannoukos G."/>
            <person name="Goode T."/>
            <person name="Graham J."/>
            <person name="Grandbois E."/>
            <person name="Grewal S."/>
            <person name="Gyaltsen K."/>
            <person name="Hafez N."/>
            <person name="Hagos B."/>
            <person name="Hall J."/>
            <person name="Henson C."/>
            <person name="Hollinger A."/>
            <person name="Honan T."/>
            <person name="Huard M.D."/>
            <person name="Hughes L."/>
            <person name="Hurhula B."/>
            <person name="Husby M.E."/>
            <person name="Kamat A."/>
            <person name="Kanga B."/>
            <person name="Kashin S."/>
            <person name="Khazanovich D."/>
            <person name="Kisner P."/>
            <person name="Lance K."/>
            <person name="Lara M."/>
            <person name="Lee W."/>
            <person name="Lennon N."/>
            <person name="Letendre F."/>
            <person name="LeVine R."/>
            <person name="Lipovsky A."/>
            <person name="Liu X."/>
            <person name="Liu J."/>
            <person name="Liu S."/>
            <person name="Lokyitsang T."/>
            <person name="Lokyitsang Y."/>
            <person name="Lubonja R."/>
            <person name="Lui A."/>
            <person name="MacDonald P."/>
            <person name="Magnisalis V."/>
            <person name="Maru K."/>
            <person name="Matthews C."/>
            <person name="McCusker W."/>
            <person name="McDonough S."/>
            <person name="Mehta T."/>
            <person name="Meldrim J."/>
            <person name="Meneus L."/>
            <person name="Mihai O."/>
            <person name="Mihalev A."/>
            <person name="Mihova T."/>
            <person name="Mittelman R."/>
            <person name="Mlenga V."/>
            <person name="Montmayeur A."/>
            <person name="Mulrain L."/>
            <person name="Navidi A."/>
            <person name="Naylor J."/>
            <person name="Negash T."/>
            <person name="Nguyen T."/>
            <person name="Nguyen N."/>
            <person name="Nicol R."/>
            <person name="Norbu C."/>
            <person name="Norbu N."/>
            <person name="Novod N."/>
            <person name="O'Neill B."/>
            <person name="Osman S."/>
            <person name="Markiewicz E."/>
            <person name="Oyono O.L."/>
            <person name="Patti C."/>
            <person name="Phunkhang P."/>
            <person name="Pierre F."/>
            <person name="Priest M."/>
            <person name="Raghuraman S."/>
            <person name="Rege F."/>
            <person name="Reyes R."/>
            <person name="Rise C."/>
            <person name="Rogov P."/>
            <person name="Ross K."/>
            <person name="Ryan E."/>
            <person name="Settipalli S."/>
            <person name="Shea T."/>
            <person name="Sherpa N."/>
            <person name="Shi L."/>
            <person name="Shih D."/>
            <person name="Sparrow T."/>
            <person name="Spaulding J."/>
            <person name="Stalker J."/>
            <person name="Stange-Thomann N."/>
            <person name="Stavropoulos S."/>
            <person name="Stone C."/>
            <person name="Strader C."/>
            <person name="Tesfaye S."/>
            <person name="Thomson T."/>
            <person name="Thoulutsang Y."/>
            <person name="Thoulutsang D."/>
            <person name="Topham K."/>
            <person name="Topping I."/>
            <person name="Tsamla T."/>
            <person name="Vassiliev H."/>
            <person name="Vo A."/>
            <person name="Wangchuk T."/>
            <person name="Wangdi T."/>
            <person name="Weiand M."/>
            <person name="Wilkinson J."/>
            <person name="Wilson A."/>
            <person name="Yadav S."/>
            <person name="Young G."/>
            <person name="Yu Q."/>
            <person name="Zembek L."/>
            <person name="Zhong D."/>
            <person name="Zimmer A."/>
            <person name="Zwirko Z."/>
            <person name="Jaffe D.B."/>
            <person name="Alvarez P."/>
            <person name="Brockman W."/>
            <person name="Butler J."/>
            <person name="Chin C."/>
            <person name="Gnerre S."/>
            <person name="Grabherr M."/>
            <person name="Kleber M."/>
            <person name="Mauceli E."/>
            <person name="MacCallum I."/>
        </authorList>
    </citation>
    <scope>NUCLEOTIDE SEQUENCE [LARGE SCALE GENOMIC DNA]</scope>
    <source>
        <strain evidence="13">white501</strain>
    </source>
</reference>
<evidence type="ECO:0000313" key="12">
    <source>
        <dbReference type="EMBL" id="EDX10883.1"/>
    </source>
</evidence>
<dbReference type="GO" id="GO:0071320">
    <property type="term" value="P:cellular response to cAMP"/>
    <property type="evidence" value="ECO:0007669"/>
    <property type="project" value="EnsemblMetazoa"/>
</dbReference>
<feature type="compositionally biased region" description="Basic residues" evidence="10">
    <location>
        <begin position="708"/>
        <end position="717"/>
    </location>
</feature>
<keyword evidence="7" id="KW-0010">Activator</keyword>
<evidence type="ECO:0000259" key="11">
    <source>
        <dbReference type="Pfam" id="PF12884"/>
    </source>
</evidence>
<feature type="compositionally biased region" description="Low complexity" evidence="10">
    <location>
        <begin position="445"/>
        <end position="465"/>
    </location>
</feature>
<evidence type="ECO:0000256" key="7">
    <source>
        <dbReference type="ARBA" id="ARBA00023159"/>
    </source>
</evidence>
<organism evidence="12 13">
    <name type="scientific">Drosophila simulans</name>
    <name type="common">Fruit fly</name>
    <dbReference type="NCBI Taxonomy" id="7240"/>
    <lineage>
        <taxon>Eukaryota</taxon>
        <taxon>Metazoa</taxon>
        <taxon>Ecdysozoa</taxon>
        <taxon>Arthropoda</taxon>
        <taxon>Hexapoda</taxon>
        <taxon>Insecta</taxon>
        <taxon>Pterygota</taxon>
        <taxon>Neoptera</taxon>
        <taxon>Endopterygota</taxon>
        <taxon>Diptera</taxon>
        <taxon>Brachycera</taxon>
        <taxon>Muscomorpha</taxon>
        <taxon>Ephydroidea</taxon>
        <taxon>Drosophilidae</taxon>
        <taxon>Drosophila</taxon>
        <taxon>Sophophora</taxon>
    </lineage>
</organism>
<gene>
    <name evidence="12" type="primary">Dsim\GD12387</name>
    <name evidence="12" type="ORF">Dsim_GD12387</name>
</gene>
<evidence type="ECO:0000256" key="8">
    <source>
        <dbReference type="ARBA" id="ARBA00023163"/>
    </source>
</evidence>
<feature type="compositionally biased region" description="Low complexity" evidence="10">
    <location>
        <begin position="182"/>
        <end position="194"/>
    </location>
</feature>
<evidence type="ECO:0000256" key="9">
    <source>
        <dbReference type="ARBA" id="ARBA00023242"/>
    </source>
</evidence>
<dbReference type="HOGENOM" id="CLU_352763_0_0_1"/>
<feature type="compositionally biased region" description="Pro residues" evidence="10">
    <location>
        <begin position="610"/>
        <end position="625"/>
    </location>
</feature>
<feature type="compositionally biased region" description="Low complexity" evidence="10">
    <location>
        <begin position="421"/>
        <end position="430"/>
    </location>
</feature>
<feature type="region of interest" description="Disordered" evidence="10">
    <location>
        <begin position="179"/>
        <end position="214"/>
    </location>
</feature>
<dbReference type="EMBL" id="CM000363">
    <property type="protein sequence ID" value="EDX10883.1"/>
    <property type="molecule type" value="Genomic_DNA"/>
</dbReference>
<comment type="subcellular location">
    <subcellularLocation>
        <location evidence="2">Cytoplasm</location>
    </subcellularLocation>
    <subcellularLocation>
        <location evidence="1">Nucleus</location>
    </subcellularLocation>
</comment>
<evidence type="ECO:0000256" key="3">
    <source>
        <dbReference type="ARBA" id="ARBA00007167"/>
    </source>
</evidence>
<dbReference type="InterPro" id="IPR024786">
    <property type="entry name" value="TORC"/>
</dbReference>
<keyword evidence="8" id="KW-0804">Transcription</keyword>
<feature type="domain" description="Transducer of regulated CREB activity N-terminal" evidence="11">
    <location>
        <begin position="3"/>
        <end position="61"/>
    </location>
</feature>
<dbReference type="STRING" id="7240.B4QNY1"/>
<comment type="similarity">
    <text evidence="3">Belongs to the TORC family.</text>
</comment>
<keyword evidence="5" id="KW-0597">Phosphoprotein</keyword>
<feature type="region of interest" description="Disordered" evidence="10">
    <location>
        <begin position="35"/>
        <end position="157"/>
    </location>
</feature>
<feature type="compositionally biased region" description="Gly residues" evidence="10">
    <location>
        <begin position="513"/>
        <end position="530"/>
    </location>
</feature>
<evidence type="ECO:0000256" key="1">
    <source>
        <dbReference type="ARBA" id="ARBA00004123"/>
    </source>
</evidence>
<sequence>MANPRKFSEKIALQKQKQAEGTAEFERIMKEVYATKRDEPPANQKILDGLVGGQEVSQSSPGAGNGTGGGGSGSGSGASGGGASPDGLGGGGGSPTAYRESRGRSVGVGPMRRPSERKQDRSPYGSSSTQQTLDNGQLNPHLLGPPTAESLWRRSSSDSALHQSALVAGFNSDVNSMGANYQQQQHQQPGQPRSHSPHHGINRTMSPQAQRRKSPILQPHQLQLQQLQQQQQQMQHQHQLHQQLQMQQLQQHQQQQQQQNTPYNNAKFTNPVFRPLQDQVNFANTGSLPDLTALQNYGPQQQQQQSQQQQSQQQQQLQQTLSPVMSPHNHRRERDQSPSPFSPAGGGGGAGPGSPYQQQQHSPTGNTQQQQHQQPSNSPHLSFTNLATTQAAVTTFNPLPTLGPHNATDYRQPPNPPSPRSSPGLLSSVSATDLHSSAPASPIRQQQQAHQQQQQQQQAQQQQQQFDNSYNSLNTSFHNQFEIFSLGDSNSSPEQQGFANNFVALDFDDLSGGGGGGPGGGGGSNGGGLTNGYNKPEMLDFSELSGSPEASGNNNHMRRGVSNLNNNGLSNGVVGSTHNGRANLNGAGNNDTSSGGGTAQDPLGITTSPVPSPLGCPSSPLPIPIPMSAQSSPQQQHHHHQHHQQQHHQQQHHQQQQFIIISAPFAASFADAFAAPWEFTAFKQLAMSHNACSNSNVVMNHQQQQQQQHHHQQHHHQGSSQSHTPTTANIPSIIFSDYSSNADYTREIFDSLDLDLGQMDVAGLQMLSDQNPIMIADPNIEDMLLEEDYQALLGSEALADEQVVTVEAAGAAAAVVTVEEAAQVSDKDKKDLEVVELLVSGVMDDLVDSSDLDEEVRNFFF</sequence>
<accession>B4QNY1</accession>
<dbReference type="Pfam" id="PF12884">
    <property type="entry name" value="TORC_N"/>
    <property type="match status" value="1"/>
</dbReference>
<feature type="region of interest" description="Disordered" evidence="10">
    <location>
        <begin position="396"/>
        <end position="466"/>
    </location>
</feature>
<dbReference type="GO" id="GO:0051289">
    <property type="term" value="P:protein homotetramerization"/>
    <property type="evidence" value="ECO:0007669"/>
    <property type="project" value="InterPro"/>
</dbReference>
<protein>
    <submittedName>
        <fullName evidence="12">GD12387</fullName>
    </submittedName>
</protein>
<proteinExistence type="inferred from homology"/>
<dbReference type="GO" id="GO:0005829">
    <property type="term" value="C:cytosol"/>
    <property type="evidence" value="ECO:0007669"/>
    <property type="project" value="EnsemblMetazoa"/>
</dbReference>
<evidence type="ECO:0000256" key="10">
    <source>
        <dbReference type="SAM" id="MobiDB-lite"/>
    </source>
</evidence>
<dbReference type="GO" id="GO:0006979">
    <property type="term" value="P:response to oxidative stress"/>
    <property type="evidence" value="ECO:0007669"/>
    <property type="project" value="EnsemblMetazoa"/>
</dbReference>
<feature type="compositionally biased region" description="Gly residues" evidence="10">
    <location>
        <begin position="63"/>
        <end position="94"/>
    </location>
</feature>
<dbReference type="Proteomes" id="UP000000304">
    <property type="component" value="Chromosome 3L"/>
</dbReference>
<dbReference type="GO" id="GO:0005634">
    <property type="term" value="C:nucleus"/>
    <property type="evidence" value="ECO:0007669"/>
    <property type="project" value="UniProtKB-SubCell"/>
</dbReference>
<feature type="compositionally biased region" description="Polar residues" evidence="10">
    <location>
        <begin position="544"/>
        <end position="555"/>
    </location>
</feature>
<feature type="region of interest" description="Disordered" evidence="10">
    <location>
        <begin position="513"/>
        <end position="656"/>
    </location>
</feature>
<feature type="region of interest" description="Disordered" evidence="10">
    <location>
        <begin position="699"/>
        <end position="729"/>
    </location>
</feature>
<dbReference type="GO" id="GO:0045944">
    <property type="term" value="P:positive regulation of transcription by RNA polymerase II"/>
    <property type="evidence" value="ECO:0007669"/>
    <property type="project" value="EnsemblMetazoa"/>
</dbReference>
<dbReference type="AlphaFoldDB" id="B4QNY1"/>
<dbReference type="InterPro" id="IPR024783">
    <property type="entry name" value="TORC_N"/>
</dbReference>
<keyword evidence="6" id="KW-0805">Transcription regulation</keyword>
<dbReference type="GO" id="GO:0003713">
    <property type="term" value="F:transcription coactivator activity"/>
    <property type="evidence" value="ECO:0007669"/>
    <property type="project" value="EnsemblMetazoa"/>
</dbReference>
<dbReference type="OrthoDB" id="8947034at2759"/>
<feature type="compositionally biased region" description="Low complexity" evidence="10">
    <location>
        <begin position="243"/>
        <end position="259"/>
    </location>
</feature>
<feature type="region of interest" description="Disordered" evidence="10">
    <location>
        <begin position="290"/>
        <end position="382"/>
    </location>
</feature>
<keyword evidence="13" id="KW-1185">Reference proteome</keyword>